<proteinExistence type="predicted"/>
<comment type="caution">
    <text evidence="3">The sequence shown here is derived from an EMBL/GenBank/DDBJ whole genome shotgun (WGS) entry which is preliminary data.</text>
</comment>
<evidence type="ECO:0000259" key="2">
    <source>
        <dbReference type="PROSITE" id="PS50801"/>
    </source>
</evidence>
<organism evidence="3 4">
    <name type="scientific">Candidatus Nitronereus thalassa</name>
    <dbReference type="NCBI Taxonomy" id="3020898"/>
    <lineage>
        <taxon>Bacteria</taxon>
        <taxon>Pseudomonadati</taxon>
        <taxon>Nitrospirota</taxon>
        <taxon>Nitrospiria</taxon>
        <taxon>Nitrospirales</taxon>
        <taxon>Nitrospiraceae</taxon>
        <taxon>Candidatus Nitronereus</taxon>
    </lineage>
</organism>
<feature type="compositionally biased region" description="Basic and acidic residues" evidence="1">
    <location>
        <begin position="136"/>
        <end position="151"/>
    </location>
</feature>
<dbReference type="SUPFAM" id="SSF52091">
    <property type="entry name" value="SpoIIaa-like"/>
    <property type="match status" value="1"/>
</dbReference>
<reference evidence="3 4" key="1">
    <citation type="journal article" date="2023" name="ISME J.">
        <title>Cultivation and genomic characterization of novel and ubiquitous marine nitrite-oxidizing bacteria from the Nitrospirales.</title>
        <authorList>
            <person name="Mueller A.J."/>
            <person name="Daebeler A."/>
            <person name="Herbold C.W."/>
            <person name="Kirkegaard R.H."/>
            <person name="Daims H."/>
        </authorList>
    </citation>
    <scope>NUCLEOTIDE SEQUENCE [LARGE SCALE GENOMIC DNA]</scope>
    <source>
        <strain evidence="3 4">EB</strain>
    </source>
</reference>
<feature type="domain" description="STAS" evidence="2">
    <location>
        <begin position="1"/>
        <end position="110"/>
    </location>
</feature>
<evidence type="ECO:0000256" key="1">
    <source>
        <dbReference type="SAM" id="MobiDB-lite"/>
    </source>
</evidence>
<feature type="region of interest" description="Disordered" evidence="1">
    <location>
        <begin position="118"/>
        <end position="162"/>
    </location>
</feature>
<accession>A0ABU3K996</accession>
<dbReference type="InterPro" id="IPR036513">
    <property type="entry name" value="STAS_dom_sf"/>
</dbReference>
<dbReference type="InterPro" id="IPR002645">
    <property type="entry name" value="STAS_dom"/>
</dbReference>
<dbReference type="RefSeq" id="WP_313833496.1">
    <property type="nucleotide sequence ID" value="NZ_JAQOUE010000001.1"/>
</dbReference>
<evidence type="ECO:0000313" key="3">
    <source>
        <dbReference type="EMBL" id="MDT7043019.1"/>
    </source>
</evidence>
<dbReference type="Pfam" id="PF01740">
    <property type="entry name" value="STAS"/>
    <property type="match status" value="1"/>
</dbReference>
<dbReference type="Gene3D" id="3.30.750.24">
    <property type="entry name" value="STAS domain"/>
    <property type="match status" value="1"/>
</dbReference>
<name>A0ABU3K996_9BACT</name>
<sequence>MYLEKRHINESTVLDCFGKFEDQDHDLFMRTLEAVYAEGCRYVVVNLTSVYQLSDNIIGLLKFTHEYFTTSEGQLALVSPLSSVRRDLDQAEITSTIPTYLAVYDALHRRNAVVDDSALTPEPLPTRRPFGIPPKSQEDREISKHPTRVTEQELVGVGDQGQ</sequence>
<dbReference type="EMBL" id="JAQOUE010000001">
    <property type="protein sequence ID" value="MDT7043019.1"/>
    <property type="molecule type" value="Genomic_DNA"/>
</dbReference>
<keyword evidence="4" id="KW-1185">Reference proteome</keyword>
<evidence type="ECO:0000313" key="4">
    <source>
        <dbReference type="Proteomes" id="UP001250932"/>
    </source>
</evidence>
<protein>
    <submittedName>
        <fullName evidence="3">STAS domain-containing protein</fullName>
    </submittedName>
</protein>
<gene>
    <name evidence="3" type="ORF">PPG34_11695</name>
</gene>
<dbReference type="Proteomes" id="UP001250932">
    <property type="component" value="Unassembled WGS sequence"/>
</dbReference>
<dbReference type="PROSITE" id="PS50801">
    <property type="entry name" value="STAS"/>
    <property type="match status" value="1"/>
</dbReference>